<sequence>MTTQPAVPLELDDIQAPVLHPRPTRYAGAVILARIDDRRDGRELLRRLIDFVPSASDPPHPDRSAWASVALSFQGLKALGVPDDTLAGFPQEFQQGMAARAAELGDTGESAPEHWESPLGSPDVHVVIYALAPDAESLEATLAGARDALREIPGVAPIWLQDTYMLPNERTSFGFKDGISHPAIEGSGIPGTNPREEPFKAGEFILGYPNENGELPPMPQPEVLGRNGTYVVFRKLQTRVAAYRQYIRSRAETPADEELLAAKFVGRWPSGAPLVLAPERDESELGADPGRNNAFLFAADGDARGLKCPLGAHARRTNPRDSAISGIARNHRMIRRSSSYGPMLPKDVLEDDGADRGILFFCLQARLAQQFEFVKTQWINDGTFFGTPAEMDPFAGPNDGTGRFTIPQQPIRRRLTELPQFVVNRGGEYCFMPGLRALRWLAALDT</sequence>
<comment type="caution">
    <text evidence="8">The sequence shown here is derived from an EMBL/GenBank/DDBJ whole genome shotgun (WGS) entry which is preliminary data.</text>
</comment>
<dbReference type="Proteomes" id="UP001149140">
    <property type="component" value="Unassembled WGS sequence"/>
</dbReference>
<protein>
    <submittedName>
        <fullName evidence="8">Dyp-type peroxidase</fullName>
    </submittedName>
</protein>
<evidence type="ECO:0000256" key="2">
    <source>
        <dbReference type="ARBA" id="ARBA00022559"/>
    </source>
</evidence>
<gene>
    <name evidence="8" type="ORF">OM076_20305</name>
</gene>
<dbReference type="SUPFAM" id="SSF54909">
    <property type="entry name" value="Dimeric alpha+beta barrel"/>
    <property type="match status" value="1"/>
</dbReference>
<dbReference type="GO" id="GO:0004601">
    <property type="term" value="F:peroxidase activity"/>
    <property type="evidence" value="ECO:0007669"/>
    <property type="project" value="UniProtKB-KW"/>
</dbReference>
<dbReference type="PROSITE" id="PS51404">
    <property type="entry name" value="DYP_PEROXIDASE"/>
    <property type="match status" value="1"/>
</dbReference>
<dbReference type="InterPro" id="IPR049509">
    <property type="entry name" value="DyP_N"/>
</dbReference>
<keyword evidence="9" id="KW-1185">Reference proteome</keyword>
<dbReference type="GO" id="GO:0020037">
    <property type="term" value="F:heme binding"/>
    <property type="evidence" value="ECO:0007669"/>
    <property type="project" value="InterPro"/>
</dbReference>
<evidence type="ECO:0000256" key="4">
    <source>
        <dbReference type="ARBA" id="ARBA00023002"/>
    </source>
</evidence>
<accession>A0A9X3MUG9</accession>
<keyword evidence="3" id="KW-0479">Metal-binding</keyword>
<dbReference type="PANTHER" id="PTHR30521:SF5">
    <property type="entry name" value="BLR4509 PROTEIN"/>
    <property type="match status" value="1"/>
</dbReference>
<proteinExistence type="inferred from homology"/>
<dbReference type="RefSeq" id="WP_270041868.1">
    <property type="nucleotide sequence ID" value="NZ_JAPDOD010000019.1"/>
</dbReference>
<comment type="cofactor">
    <cofactor evidence="1">
        <name>heme b</name>
        <dbReference type="ChEBI" id="CHEBI:60344"/>
    </cofactor>
</comment>
<name>A0A9X3MUG9_9ACTN</name>
<evidence type="ECO:0000259" key="7">
    <source>
        <dbReference type="Pfam" id="PF21105"/>
    </source>
</evidence>
<feature type="domain" description="DyP dimeric alpha+beta barrel" evidence="7">
    <location>
        <begin position="66"/>
        <end position="144"/>
    </location>
</feature>
<keyword evidence="4" id="KW-0560">Oxidoreductase</keyword>
<comment type="similarity">
    <text evidence="6">Belongs to the DyP-type peroxidase family.</text>
</comment>
<organism evidence="8 9">
    <name type="scientific">Solirubrobacter ginsenosidimutans</name>
    <dbReference type="NCBI Taxonomy" id="490573"/>
    <lineage>
        <taxon>Bacteria</taxon>
        <taxon>Bacillati</taxon>
        <taxon>Actinomycetota</taxon>
        <taxon>Thermoleophilia</taxon>
        <taxon>Solirubrobacterales</taxon>
        <taxon>Solirubrobacteraceae</taxon>
        <taxon>Solirubrobacter</taxon>
    </lineage>
</organism>
<dbReference type="AlphaFoldDB" id="A0A9X3MUG9"/>
<dbReference type="GO" id="GO:0005829">
    <property type="term" value="C:cytosol"/>
    <property type="evidence" value="ECO:0007669"/>
    <property type="project" value="TreeGrafter"/>
</dbReference>
<evidence type="ECO:0000256" key="3">
    <source>
        <dbReference type="ARBA" id="ARBA00022723"/>
    </source>
</evidence>
<keyword evidence="2 8" id="KW-0575">Peroxidase</keyword>
<evidence type="ECO:0000256" key="5">
    <source>
        <dbReference type="ARBA" id="ARBA00023004"/>
    </source>
</evidence>
<dbReference type="EMBL" id="JAPDOD010000019">
    <property type="protein sequence ID" value="MDA0162627.1"/>
    <property type="molecule type" value="Genomic_DNA"/>
</dbReference>
<dbReference type="InterPro" id="IPR011008">
    <property type="entry name" value="Dimeric_a/b-barrel"/>
</dbReference>
<dbReference type="Pfam" id="PF21105">
    <property type="entry name" value="DyP_N"/>
    <property type="match status" value="1"/>
</dbReference>
<dbReference type="NCBIfam" id="TIGR01413">
    <property type="entry name" value="Dyp_perox_fam"/>
    <property type="match status" value="1"/>
</dbReference>
<reference evidence="8" key="1">
    <citation type="submission" date="2022-10" db="EMBL/GenBank/DDBJ databases">
        <title>The WGS of Solirubrobacter ginsenosidimutans DSM 21036.</title>
        <authorList>
            <person name="Jiang Z."/>
        </authorList>
    </citation>
    <scope>NUCLEOTIDE SEQUENCE</scope>
    <source>
        <strain evidence="8">DSM 21036</strain>
    </source>
</reference>
<dbReference type="GO" id="GO:0046872">
    <property type="term" value="F:metal ion binding"/>
    <property type="evidence" value="ECO:0007669"/>
    <property type="project" value="UniProtKB-KW"/>
</dbReference>
<evidence type="ECO:0000313" key="8">
    <source>
        <dbReference type="EMBL" id="MDA0162627.1"/>
    </source>
</evidence>
<evidence type="ECO:0000256" key="6">
    <source>
        <dbReference type="ARBA" id="ARBA00025737"/>
    </source>
</evidence>
<dbReference type="InterPro" id="IPR006314">
    <property type="entry name" value="Dyp_peroxidase"/>
</dbReference>
<dbReference type="PANTHER" id="PTHR30521">
    <property type="entry name" value="DEFERROCHELATASE/PEROXIDASE"/>
    <property type="match status" value="1"/>
</dbReference>
<evidence type="ECO:0000313" key="9">
    <source>
        <dbReference type="Proteomes" id="UP001149140"/>
    </source>
</evidence>
<evidence type="ECO:0000256" key="1">
    <source>
        <dbReference type="ARBA" id="ARBA00001970"/>
    </source>
</evidence>
<keyword evidence="5" id="KW-0408">Iron</keyword>